<keyword evidence="3" id="KW-1185">Reference proteome</keyword>
<dbReference type="Proteomes" id="UP001497382">
    <property type="component" value="Unassembled WGS sequence"/>
</dbReference>
<protein>
    <recommendedName>
        <fullName evidence="4">Small EDRK-rich factor-like N-terminal domain-containing protein</fullName>
    </recommendedName>
</protein>
<reference evidence="2 3" key="1">
    <citation type="submission" date="2024-04" db="EMBL/GenBank/DDBJ databases">
        <authorList>
            <person name="Rising A."/>
            <person name="Reimegard J."/>
            <person name="Sonavane S."/>
            <person name="Akerstrom W."/>
            <person name="Nylinder S."/>
            <person name="Hedman E."/>
            <person name="Kallberg Y."/>
        </authorList>
    </citation>
    <scope>NUCLEOTIDE SEQUENCE [LARGE SCALE GENOMIC DNA]</scope>
</reference>
<organism evidence="2 3">
    <name type="scientific">Larinioides sclopetarius</name>
    <dbReference type="NCBI Taxonomy" id="280406"/>
    <lineage>
        <taxon>Eukaryota</taxon>
        <taxon>Metazoa</taxon>
        <taxon>Ecdysozoa</taxon>
        <taxon>Arthropoda</taxon>
        <taxon>Chelicerata</taxon>
        <taxon>Arachnida</taxon>
        <taxon>Araneae</taxon>
        <taxon>Araneomorphae</taxon>
        <taxon>Entelegynae</taxon>
        <taxon>Araneoidea</taxon>
        <taxon>Araneidae</taxon>
        <taxon>Larinioides</taxon>
    </lineage>
</organism>
<feature type="non-terminal residue" evidence="2">
    <location>
        <position position="49"/>
    </location>
</feature>
<comment type="caution">
    <text evidence="2">The sequence shown here is derived from an EMBL/GenBank/DDBJ whole genome shotgun (WGS) entry which is preliminary data.</text>
</comment>
<evidence type="ECO:0000256" key="1">
    <source>
        <dbReference type="SAM" id="MobiDB-lite"/>
    </source>
</evidence>
<accession>A0AAV2A761</accession>
<gene>
    <name evidence="2" type="ORF">LARSCL_LOCUS10624</name>
</gene>
<dbReference type="AlphaFoldDB" id="A0AAV2A761"/>
<dbReference type="EMBL" id="CAXIEN010000125">
    <property type="protein sequence ID" value="CAL1279838.1"/>
    <property type="molecule type" value="Genomic_DNA"/>
</dbReference>
<feature type="compositionally biased region" description="Basic and acidic residues" evidence="1">
    <location>
        <begin position="21"/>
        <end position="49"/>
    </location>
</feature>
<evidence type="ECO:0000313" key="3">
    <source>
        <dbReference type="Proteomes" id="UP001497382"/>
    </source>
</evidence>
<proteinExistence type="predicted"/>
<evidence type="ECO:0008006" key="4">
    <source>
        <dbReference type="Google" id="ProtNLM"/>
    </source>
</evidence>
<name>A0AAV2A761_9ARAC</name>
<feature type="region of interest" description="Disordered" evidence="1">
    <location>
        <begin position="1"/>
        <end position="49"/>
    </location>
</feature>
<evidence type="ECO:0000313" key="2">
    <source>
        <dbReference type="EMBL" id="CAL1279838.1"/>
    </source>
</evidence>
<sequence length="49" mass="5429">MHDGSGARTWSGGPIVGDQPDASRGRLDQKRKFEAEQRQMTKGGDRKKT</sequence>